<dbReference type="InterPro" id="IPR036237">
    <property type="entry name" value="Xyl_isomerase-like_sf"/>
</dbReference>
<feature type="binding site" evidence="12">
    <location>
        <position position="234"/>
    </location>
    <ligand>
        <name>Mg(2+)</name>
        <dbReference type="ChEBI" id="CHEBI:18420"/>
        <label>1</label>
    </ligand>
</feature>
<feature type="binding site" evidence="12">
    <location>
        <position position="341"/>
    </location>
    <ligand>
        <name>Mg(2+)</name>
        <dbReference type="ChEBI" id="CHEBI:18420"/>
        <label>1</label>
    </ligand>
</feature>
<evidence type="ECO:0000256" key="4">
    <source>
        <dbReference type="ARBA" id="ARBA00011958"/>
    </source>
</evidence>
<dbReference type="PANTHER" id="PTHR48408:SF1">
    <property type="entry name" value="XYLOSE ISOMERASE"/>
    <property type="match status" value="1"/>
</dbReference>
<evidence type="ECO:0000256" key="1">
    <source>
        <dbReference type="ARBA" id="ARBA00004496"/>
    </source>
</evidence>
<accession>A0A1T4X025</accession>
<dbReference type="NCBIfam" id="TIGR02630">
    <property type="entry name" value="xylose_isom_A"/>
    <property type="match status" value="1"/>
</dbReference>
<dbReference type="EC" id="5.3.1.5" evidence="4 12"/>
<feature type="binding site" evidence="12">
    <location>
        <position position="309"/>
    </location>
    <ligand>
        <name>Mg(2+)</name>
        <dbReference type="ChEBI" id="CHEBI:18420"/>
        <label>2</label>
    </ligand>
</feature>
<evidence type="ECO:0000256" key="12">
    <source>
        <dbReference type="HAMAP-Rule" id="MF_00455"/>
    </source>
</evidence>
<dbReference type="OrthoDB" id="9763981at2"/>
<evidence type="ECO:0000256" key="10">
    <source>
        <dbReference type="ARBA" id="ARBA00023277"/>
    </source>
</evidence>
<dbReference type="EMBL" id="FUYE01000002">
    <property type="protein sequence ID" value="SKA82767.1"/>
    <property type="molecule type" value="Genomic_DNA"/>
</dbReference>
<dbReference type="GO" id="GO:0009045">
    <property type="term" value="F:xylose isomerase activity"/>
    <property type="evidence" value="ECO:0007669"/>
    <property type="project" value="UniProtKB-UniRule"/>
</dbReference>
<protein>
    <recommendedName>
        <fullName evidence="5 12">Xylose isomerase</fullName>
        <ecNumber evidence="4 12">5.3.1.5</ecNumber>
    </recommendedName>
</protein>
<comment type="subcellular location">
    <subcellularLocation>
        <location evidence="1 12 14">Cytoplasm</location>
    </subcellularLocation>
</comment>
<dbReference type="Gene3D" id="3.20.20.150">
    <property type="entry name" value="Divalent-metal-dependent TIM barrel enzymes"/>
    <property type="match status" value="1"/>
</dbReference>
<keyword evidence="9 12" id="KW-0413">Isomerase</keyword>
<evidence type="ECO:0000259" key="15">
    <source>
        <dbReference type="Pfam" id="PF01261"/>
    </source>
</evidence>
<feature type="active site" evidence="12">
    <location>
        <position position="103"/>
    </location>
</feature>
<keyword evidence="6 12" id="KW-0963">Cytoplasm</keyword>
<comment type="subunit">
    <text evidence="3 12 14">Homotetramer.</text>
</comment>
<evidence type="ECO:0000256" key="11">
    <source>
        <dbReference type="ARBA" id="ARBA00033659"/>
    </source>
</evidence>
<evidence type="ECO:0000256" key="6">
    <source>
        <dbReference type="ARBA" id="ARBA00022490"/>
    </source>
</evidence>
<dbReference type="InterPro" id="IPR013022">
    <property type="entry name" value="Xyl_isomerase-like_TIM-brl"/>
</dbReference>
<evidence type="ECO:0000256" key="3">
    <source>
        <dbReference type="ARBA" id="ARBA00011881"/>
    </source>
</evidence>
<organism evidence="16 17">
    <name type="scientific">Prosthecobacter debontii</name>
    <dbReference type="NCBI Taxonomy" id="48467"/>
    <lineage>
        <taxon>Bacteria</taxon>
        <taxon>Pseudomonadati</taxon>
        <taxon>Verrucomicrobiota</taxon>
        <taxon>Verrucomicrobiia</taxon>
        <taxon>Verrucomicrobiales</taxon>
        <taxon>Verrucomicrobiaceae</taxon>
        <taxon>Prosthecobacter</taxon>
    </lineage>
</organism>
<dbReference type="GO" id="GO:0042732">
    <property type="term" value="P:D-xylose metabolic process"/>
    <property type="evidence" value="ECO:0007669"/>
    <property type="project" value="UniProtKB-UniRule"/>
</dbReference>
<dbReference type="SUPFAM" id="SSF51658">
    <property type="entry name" value="Xylose isomerase-like"/>
    <property type="match status" value="1"/>
</dbReference>
<dbReference type="PROSITE" id="PS51415">
    <property type="entry name" value="XYLOSE_ISOMERASE"/>
    <property type="match status" value="1"/>
</dbReference>
<dbReference type="InterPro" id="IPR013452">
    <property type="entry name" value="Xylose_isom_bac"/>
</dbReference>
<reference evidence="17" key="1">
    <citation type="submission" date="2017-02" db="EMBL/GenBank/DDBJ databases">
        <authorList>
            <person name="Varghese N."/>
            <person name="Submissions S."/>
        </authorList>
    </citation>
    <scope>NUCLEOTIDE SEQUENCE [LARGE SCALE GENOMIC DNA]</scope>
    <source>
        <strain evidence="17">ATCC 700200</strain>
    </source>
</reference>
<feature type="domain" description="Xylose isomerase-like TIM barrel" evidence="15">
    <location>
        <begin position="116"/>
        <end position="287"/>
    </location>
</feature>
<keyword evidence="8 12" id="KW-0479">Metal-binding</keyword>
<keyword evidence="7 12" id="KW-0859">Xylose metabolism</keyword>
<evidence type="ECO:0000313" key="17">
    <source>
        <dbReference type="Proteomes" id="UP000190774"/>
    </source>
</evidence>
<feature type="binding site" evidence="12">
    <location>
        <position position="270"/>
    </location>
    <ligand>
        <name>Mg(2+)</name>
        <dbReference type="ChEBI" id="CHEBI:18420"/>
        <label>1</label>
    </ligand>
</feature>
<feature type="binding site" evidence="12">
    <location>
        <position position="273"/>
    </location>
    <ligand>
        <name>Mg(2+)</name>
        <dbReference type="ChEBI" id="CHEBI:18420"/>
        <label>2</label>
    </ligand>
</feature>
<feature type="binding site" evidence="12">
    <location>
        <position position="298"/>
    </location>
    <ligand>
        <name>Mg(2+)</name>
        <dbReference type="ChEBI" id="CHEBI:18420"/>
        <label>1</label>
    </ligand>
</feature>
<dbReference type="GO" id="GO:0005737">
    <property type="term" value="C:cytoplasm"/>
    <property type="evidence" value="ECO:0007669"/>
    <property type="project" value="UniProtKB-SubCell"/>
</dbReference>
<evidence type="ECO:0000313" key="16">
    <source>
        <dbReference type="EMBL" id="SKA82767.1"/>
    </source>
</evidence>
<feature type="binding site" evidence="12">
    <location>
        <position position="311"/>
    </location>
    <ligand>
        <name>Mg(2+)</name>
        <dbReference type="ChEBI" id="CHEBI:18420"/>
        <label>2</label>
    </ligand>
</feature>
<comment type="catalytic activity">
    <reaction evidence="11 12 13">
        <text>alpha-D-xylose = alpha-D-xylulofuranose</text>
        <dbReference type="Rhea" id="RHEA:22816"/>
        <dbReference type="ChEBI" id="CHEBI:28518"/>
        <dbReference type="ChEBI" id="CHEBI:188998"/>
        <dbReference type="EC" id="5.3.1.5"/>
    </reaction>
</comment>
<feature type="active site" evidence="12">
    <location>
        <position position="106"/>
    </location>
</feature>
<evidence type="ECO:0000256" key="2">
    <source>
        <dbReference type="ARBA" id="ARBA00005765"/>
    </source>
</evidence>
<sequence length="438" mass="48808">MNHGEFFPSIPKIQFEGAKSRNPLSFKHYNAEELVGGKSMKDHLRFACAYWHTMRNGLADPFGGPTAQRPWDDGSDSVANAQKRVWAMFEFMQKVGIDYYCFHDRDVAPELGDLAKSNAALDAVADELEKAQKQTGLKLLWGTACLFSHSRYNQGAGTSPYADVFAYGAAQVKKAIDITHRLGGEGYVFWGGREGYATLWNTDMKRELDHLARLLHLAVDYKKKIGFKGAFYIEPKPREPSTHQYDSDAAACLNFLREYNLLGELSLNLETNHATLAGHTMMHEMRVAREAGALGSIDANTGDELIGWDTDQFPTDIYLTTQIMIELLRAGGFTTGGLNFDAKTRRESFEPEDLFHAHIGGMDAFARGLKIAHAIIEDGRLDDFVKTRYSSYDSGIGAKIESGNVTLEELEAYSLANGEPTTKSGRQEMIENLINDFI</sequence>
<evidence type="ECO:0000256" key="7">
    <source>
        <dbReference type="ARBA" id="ARBA00022629"/>
    </source>
</evidence>
<dbReference type="STRING" id="48467.SAMN02745166_00962"/>
<evidence type="ECO:0000256" key="9">
    <source>
        <dbReference type="ARBA" id="ARBA00023235"/>
    </source>
</evidence>
<dbReference type="Proteomes" id="UP000190774">
    <property type="component" value="Unassembled WGS sequence"/>
</dbReference>
<dbReference type="InterPro" id="IPR001998">
    <property type="entry name" value="Xylose_isomerase"/>
</dbReference>
<dbReference type="GO" id="GO:0000287">
    <property type="term" value="F:magnesium ion binding"/>
    <property type="evidence" value="ECO:0007669"/>
    <property type="project" value="UniProtKB-UniRule"/>
</dbReference>
<evidence type="ECO:0000256" key="13">
    <source>
        <dbReference type="RuleBase" id="RU000609"/>
    </source>
</evidence>
<feature type="binding site" evidence="12">
    <location>
        <position position="270"/>
    </location>
    <ligand>
        <name>Mg(2+)</name>
        <dbReference type="ChEBI" id="CHEBI:18420"/>
        <label>2</label>
    </ligand>
</feature>
<keyword evidence="10 12" id="KW-0119">Carbohydrate metabolism</keyword>
<dbReference type="NCBIfam" id="NF003998">
    <property type="entry name" value="PRK05474.1"/>
    <property type="match status" value="1"/>
</dbReference>
<dbReference type="HAMAP" id="MF_00455">
    <property type="entry name" value="Xylose_isom_A"/>
    <property type="match status" value="1"/>
</dbReference>
<dbReference type="PANTHER" id="PTHR48408">
    <property type="match status" value="1"/>
</dbReference>
<proteinExistence type="inferred from homology"/>
<name>A0A1T4X025_9BACT</name>
<comment type="similarity">
    <text evidence="2 12 13">Belongs to the xylose isomerase family.</text>
</comment>
<dbReference type="Pfam" id="PF01261">
    <property type="entry name" value="AP_endonuc_2"/>
    <property type="match status" value="1"/>
</dbReference>
<keyword evidence="17" id="KW-1185">Reference proteome</keyword>
<dbReference type="AlphaFoldDB" id="A0A1T4X025"/>
<dbReference type="RefSeq" id="WP_078812151.1">
    <property type="nucleotide sequence ID" value="NZ_FUYE01000002.1"/>
</dbReference>
<keyword evidence="12" id="KW-0460">Magnesium</keyword>
<comment type="cofactor">
    <cofactor evidence="12">
        <name>Mg(2+)</name>
        <dbReference type="ChEBI" id="CHEBI:18420"/>
    </cofactor>
    <text evidence="12">Binds 2 magnesium ions per subunit.</text>
</comment>
<evidence type="ECO:0000256" key="14">
    <source>
        <dbReference type="RuleBase" id="RU000610"/>
    </source>
</evidence>
<gene>
    <name evidence="12" type="primary">xylA</name>
    <name evidence="16" type="ORF">SAMN02745166_00962</name>
</gene>
<evidence type="ECO:0000256" key="5">
    <source>
        <dbReference type="ARBA" id="ARBA00018232"/>
    </source>
</evidence>
<dbReference type="PRINTS" id="PR00688">
    <property type="entry name" value="XYLOSISMRASE"/>
</dbReference>
<evidence type="ECO:0000256" key="8">
    <source>
        <dbReference type="ARBA" id="ARBA00022723"/>
    </source>
</evidence>